<evidence type="ECO:0000256" key="7">
    <source>
        <dbReference type="ARBA" id="ARBA00023065"/>
    </source>
</evidence>
<organism evidence="12 13">
    <name type="scientific">Dictyobacter halimunensis</name>
    <dbReference type="NCBI Taxonomy" id="3026934"/>
    <lineage>
        <taxon>Bacteria</taxon>
        <taxon>Bacillati</taxon>
        <taxon>Chloroflexota</taxon>
        <taxon>Ktedonobacteria</taxon>
        <taxon>Ktedonobacterales</taxon>
        <taxon>Dictyobacteraceae</taxon>
        <taxon>Dictyobacter</taxon>
    </lineage>
</organism>
<feature type="transmembrane region" description="Helical" evidence="10">
    <location>
        <begin position="157"/>
        <end position="180"/>
    </location>
</feature>
<evidence type="ECO:0000313" key="13">
    <source>
        <dbReference type="Proteomes" id="UP001344906"/>
    </source>
</evidence>
<keyword evidence="3" id="KW-0050">Antiport</keyword>
<evidence type="ECO:0000313" key="12">
    <source>
        <dbReference type="EMBL" id="GLV55614.1"/>
    </source>
</evidence>
<protein>
    <recommendedName>
        <fullName evidence="11">Cation/H+ exchanger transmembrane domain-containing protein</fullName>
    </recommendedName>
</protein>
<keyword evidence="7" id="KW-0406">Ion transport</keyword>
<evidence type="ECO:0000256" key="3">
    <source>
        <dbReference type="ARBA" id="ARBA00022449"/>
    </source>
</evidence>
<keyword evidence="8 10" id="KW-0472">Membrane</keyword>
<keyword evidence="13" id="KW-1185">Reference proteome</keyword>
<feature type="domain" description="Cation/H+ exchanger transmembrane" evidence="11">
    <location>
        <begin position="22"/>
        <end position="388"/>
    </location>
</feature>
<evidence type="ECO:0000256" key="6">
    <source>
        <dbReference type="ARBA" id="ARBA00022989"/>
    </source>
</evidence>
<evidence type="ECO:0000256" key="5">
    <source>
        <dbReference type="ARBA" id="ARBA00022692"/>
    </source>
</evidence>
<feature type="transmembrane region" description="Helical" evidence="10">
    <location>
        <begin position="232"/>
        <end position="249"/>
    </location>
</feature>
<dbReference type="PANTHER" id="PTHR32507">
    <property type="entry name" value="NA(+)/H(+) ANTIPORTER 1"/>
    <property type="match status" value="1"/>
</dbReference>
<dbReference type="Pfam" id="PF00999">
    <property type="entry name" value="Na_H_Exchanger"/>
    <property type="match status" value="1"/>
</dbReference>
<dbReference type="RefSeq" id="WP_338250117.1">
    <property type="nucleotide sequence ID" value="NZ_BSRI01000001.1"/>
</dbReference>
<feature type="region of interest" description="Disordered" evidence="9">
    <location>
        <begin position="395"/>
        <end position="473"/>
    </location>
</feature>
<evidence type="ECO:0000256" key="9">
    <source>
        <dbReference type="SAM" id="MobiDB-lite"/>
    </source>
</evidence>
<comment type="subcellular location">
    <subcellularLocation>
        <location evidence="1">Cell membrane</location>
        <topology evidence="1">Multi-pass membrane protein</topology>
    </subcellularLocation>
</comment>
<feature type="transmembrane region" description="Helical" evidence="10">
    <location>
        <begin position="64"/>
        <end position="83"/>
    </location>
</feature>
<feature type="transmembrane region" description="Helical" evidence="10">
    <location>
        <begin position="341"/>
        <end position="364"/>
    </location>
</feature>
<proteinExistence type="predicted"/>
<dbReference type="InterPro" id="IPR038770">
    <property type="entry name" value="Na+/solute_symporter_sf"/>
</dbReference>
<feature type="transmembrane region" description="Helical" evidence="10">
    <location>
        <begin position="6"/>
        <end position="26"/>
    </location>
</feature>
<feature type="transmembrane region" description="Helical" evidence="10">
    <location>
        <begin position="95"/>
        <end position="119"/>
    </location>
</feature>
<dbReference type="InterPro" id="IPR036873">
    <property type="entry name" value="Rhodanese-like_dom_sf"/>
</dbReference>
<feature type="transmembrane region" description="Helical" evidence="10">
    <location>
        <begin position="125"/>
        <end position="145"/>
    </location>
</feature>
<accession>A0ABQ6FMZ9</accession>
<feature type="transmembrane region" description="Helical" evidence="10">
    <location>
        <begin position="370"/>
        <end position="394"/>
    </location>
</feature>
<dbReference type="EMBL" id="BSRI01000001">
    <property type="protein sequence ID" value="GLV55614.1"/>
    <property type="molecule type" value="Genomic_DNA"/>
</dbReference>
<keyword evidence="6 10" id="KW-1133">Transmembrane helix</keyword>
<keyword evidence="4" id="KW-1003">Cell membrane</keyword>
<feature type="transmembrane region" description="Helical" evidence="10">
    <location>
        <begin position="200"/>
        <end position="220"/>
    </location>
</feature>
<dbReference type="Proteomes" id="UP001344906">
    <property type="component" value="Unassembled WGS sequence"/>
</dbReference>
<feature type="compositionally biased region" description="Basic and acidic residues" evidence="9">
    <location>
        <begin position="410"/>
        <end position="428"/>
    </location>
</feature>
<keyword evidence="2" id="KW-0813">Transport</keyword>
<evidence type="ECO:0000259" key="11">
    <source>
        <dbReference type="Pfam" id="PF00999"/>
    </source>
</evidence>
<gene>
    <name evidence="12" type="ORF">KDH_24580</name>
</gene>
<evidence type="ECO:0000256" key="10">
    <source>
        <dbReference type="SAM" id="Phobius"/>
    </source>
</evidence>
<evidence type="ECO:0000256" key="1">
    <source>
        <dbReference type="ARBA" id="ARBA00004651"/>
    </source>
</evidence>
<keyword evidence="5 10" id="KW-0812">Transmembrane</keyword>
<dbReference type="PANTHER" id="PTHR32507:SF8">
    <property type="entry name" value="CNH1P"/>
    <property type="match status" value="1"/>
</dbReference>
<evidence type="ECO:0000256" key="2">
    <source>
        <dbReference type="ARBA" id="ARBA00022448"/>
    </source>
</evidence>
<name>A0ABQ6FMZ9_9CHLR</name>
<dbReference type="SUPFAM" id="SSF52821">
    <property type="entry name" value="Rhodanese/Cell cycle control phosphatase"/>
    <property type="match status" value="1"/>
</dbReference>
<feature type="transmembrane region" description="Helical" evidence="10">
    <location>
        <begin position="309"/>
        <end position="329"/>
    </location>
</feature>
<sequence>MNEMSAESLVSILALVGVVIIIAALLSGVIEKSGFPQVAAFLALGAALGPVGLNVLHITIDSPSIRIVSTLSLVLVLFTDAIALDFSEIKKSGPLVLLVLGPGTLLSAFLVGIAGWGLLGLAPAAAALVGAALASTDPVLLRGLLRREGIPATARLVLRLESGLNDIVLLPIVLVAMVFLDPKTSATPSEWAKLALDLLILGPGAGILVGVIGVATLDLIRRRVSIRRDYESIFSLGIAFTAYAAAEAVHGSGFLAAFAAGLTISLLDVELCDCFLEYGETTAEMTLLFTFVLFGSSLIWSGLGQINGMLILFALLALLVRPVAFLISLARVKLALRDRLLISWFGPRGLSSLLLILLPVFAGLPGSQALFPICALVVLFSVVVHGSAPMFLLARKKKRGGPPHPTANRPDNEPEEAPRGEGDHDRQPVEAQPHGSDQGGEPKEASPRRRPIAVPLLSPPAPMEEQRDGTGSVQTKVAQTVKTSGPQSSIRISVDELLDLWRRKEPVFILDVRKLRPYGASDEQAKGAIRISPEKAVTDATELGLPRDSWLIGYCT</sequence>
<evidence type="ECO:0000256" key="8">
    <source>
        <dbReference type="ARBA" id="ARBA00023136"/>
    </source>
</evidence>
<dbReference type="Gene3D" id="1.20.1530.20">
    <property type="match status" value="1"/>
</dbReference>
<evidence type="ECO:0000256" key="4">
    <source>
        <dbReference type="ARBA" id="ARBA00022475"/>
    </source>
</evidence>
<feature type="transmembrane region" description="Helical" evidence="10">
    <location>
        <begin position="38"/>
        <end position="58"/>
    </location>
</feature>
<comment type="caution">
    <text evidence="12">The sequence shown here is derived from an EMBL/GenBank/DDBJ whole genome shotgun (WGS) entry which is preliminary data.</text>
</comment>
<reference evidence="12 13" key="1">
    <citation type="submission" date="2023-02" db="EMBL/GenBank/DDBJ databases">
        <title>Dictyobacter halimunensis sp. nov., a new member of the class Ktedonobacteria from forest soil in a geothermal area.</title>
        <authorList>
            <person name="Rachmania M.K."/>
            <person name="Ningsih F."/>
            <person name="Sakai Y."/>
            <person name="Yabe S."/>
            <person name="Yokota A."/>
            <person name="Sjamsuridzal W."/>
        </authorList>
    </citation>
    <scope>NUCLEOTIDE SEQUENCE [LARGE SCALE GENOMIC DNA]</scope>
    <source>
        <strain evidence="12 13">S3.2.2.5</strain>
    </source>
</reference>
<dbReference type="InterPro" id="IPR006153">
    <property type="entry name" value="Cation/H_exchanger_TM"/>
</dbReference>